<dbReference type="Gene3D" id="1.20.1280.50">
    <property type="match status" value="1"/>
</dbReference>
<dbReference type="OrthoDB" id="3365698at2759"/>
<dbReference type="Pfam" id="PF12937">
    <property type="entry name" value="F-box-like"/>
    <property type="match status" value="1"/>
</dbReference>
<comment type="caution">
    <text evidence="2">The sequence shown here is derived from an EMBL/GenBank/DDBJ whole genome shotgun (WGS) entry which is preliminary data.</text>
</comment>
<name>A0A9P6HHI1_9AGAM</name>
<dbReference type="AlphaFoldDB" id="A0A9P6HHI1"/>
<evidence type="ECO:0000259" key="1">
    <source>
        <dbReference type="Pfam" id="PF12937"/>
    </source>
</evidence>
<protein>
    <recommendedName>
        <fullName evidence="1">F-box domain-containing protein</fullName>
    </recommendedName>
</protein>
<dbReference type="PANTHER" id="PTHR38926">
    <property type="entry name" value="F-BOX DOMAIN CONTAINING PROTEIN, EXPRESSED"/>
    <property type="match status" value="1"/>
</dbReference>
<sequence>MDNGILQTLKGLNRDLSALSASSCLPTKDELCAIEDQLQSALLTVRSTKNVVISAINRLPQDVLLLIPTYFDPEAPKSVLNASHVCRLWRSVFLSSPALWGIMDSTEMSTSLMHLYLKRSGESPLDVTLETMTTTECIQQQLLDRSHRIRSLSFETTCSGQWNKFLQPFSVSALPALTDLWILADTSVDPTAFEPTMFSRAPNLRHFTFNILGPSIPIGPRATFPNLTTISVESRDIDFPLKLLDHLFDLLQSSLSLTDIDLKLHTPRVDPIVLHRRITLPSLQNLSLCCSPTLAIVLASITLPPAGVVSRIEIRGGAFPHDLMRSIVQTLSTFIAGSDELIFSRSRVVPLGHRPAFRNWREDRRTNDKRSVLSHDAQFKERR</sequence>
<evidence type="ECO:0000313" key="2">
    <source>
        <dbReference type="EMBL" id="KAF9787331.1"/>
    </source>
</evidence>
<reference evidence="2" key="2">
    <citation type="submission" date="2020-11" db="EMBL/GenBank/DDBJ databases">
        <authorList>
            <consortium name="DOE Joint Genome Institute"/>
            <person name="Kuo A."/>
            <person name="Miyauchi S."/>
            <person name="Kiss E."/>
            <person name="Drula E."/>
            <person name="Kohler A."/>
            <person name="Sanchez-Garcia M."/>
            <person name="Andreopoulos B."/>
            <person name="Barry K.W."/>
            <person name="Bonito G."/>
            <person name="Buee M."/>
            <person name="Carver A."/>
            <person name="Chen C."/>
            <person name="Cichocki N."/>
            <person name="Clum A."/>
            <person name="Culley D."/>
            <person name="Crous P.W."/>
            <person name="Fauchery L."/>
            <person name="Girlanda M."/>
            <person name="Hayes R."/>
            <person name="Keri Z."/>
            <person name="Labutti K."/>
            <person name="Lipzen A."/>
            <person name="Lombard V."/>
            <person name="Magnuson J."/>
            <person name="Maillard F."/>
            <person name="Morin E."/>
            <person name="Murat C."/>
            <person name="Nolan M."/>
            <person name="Ohm R."/>
            <person name="Pangilinan J."/>
            <person name="Pereira M."/>
            <person name="Perotto S."/>
            <person name="Peter M."/>
            <person name="Riley R."/>
            <person name="Sitrit Y."/>
            <person name="Stielow B."/>
            <person name="Szollosi G."/>
            <person name="Zifcakova L."/>
            <person name="Stursova M."/>
            <person name="Spatafora J.W."/>
            <person name="Tedersoo L."/>
            <person name="Vaario L.-M."/>
            <person name="Yamada A."/>
            <person name="Yan M."/>
            <person name="Wang P."/>
            <person name="Xu J."/>
            <person name="Bruns T."/>
            <person name="Baldrian P."/>
            <person name="Vilgalys R."/>
            <person name="Henrissat B."/>
            <person name="Grigoriev I.V."/>
            <person name="Hibbett D."/>
            <person name="Nagy L.G."/>
            <person name="Martin F.M."/>
        </authorList>
    </citation>
    <scope>NUCLEOTIDE SEQUENCE</scope>
    <source>
        <strain evidence="2">UH-Tt-Lm1</strain>
    </source>
</reference>
<reference evidence="2" key="1">
    <citation type="journal article" date="2020" name="Nat. Commun.">
        <title>Large-scale genome sequencing of mycorrhizal fungi provides insights into the early evolution of symbiotic traits.</title>
        <authorList>
            <person name="Miyauchi S."/>
            <person name="Kiss E."/>
            <person name="Kuo A."/>
            <person name="Drula E."/>
            <person name="Kohler A."/>
            <person name="Sanchez-Garcia M."/>
            <person name="Morin E."/>
            <person name="Andreopoulos B."/>
            <person name="Barry K.W."/>
            <person name="Bonito G."/>
            <person name="Buee M."/>
            <person name="Carver A."/>
            <person name="Chen C."/>
            <person name="Cichocki N."/>
            <person name="Clum A."/>
            <person name="Culley D."/>
            <person name="Crous P.W."/>
            <person name="Fauchery L."/>
            <person name="Girlanda M."/>
            <person name="Hayes R.D."/>
            <person name="Keri Z."/>
            <person name="LaButti K."/>
            <person name="Lipzen A."/>
            <person name="Lombard V."/>
            <person name="Magnuson J."/>
            <person name="Maillard F."/>
            <person name="Murat C."/>
            <person name="Nolan M."/>
            <person name="Ohm R.A."/>
            <person name="Pangilinan J."/>
            <person name="Pereira M.F."/>
            <person name="Perotto S."/>
            <person name="Peter M."/>
            <person name="Pfister S."/>
            <person name="Riley R."/>
            <person name="Sitrit Y."/>
            <person name="Stielow J.B."/>
            <person name="Szollosi G."/>
            <person name="Zifcakova L."/>
            <person name="Stursova M."/>
            <person name="Spatafora J.W."/>
            <person name="Tedersoo L."/>
            <person name="Vaario L.M."/>
            <person name="Yamada A."/>
            <person name="Yan M."/>
            <person name="Wang P."/>
            <person name="Xu J."/>
            <person name="Bruns T."/>
            <person name="Baldrian P."/>
            <person name="Vilgalys R."/>
            <person name="Dunand C."/>
            <person name="Henrissat B."/>
            <person name="Grigoriev I.V."/>
            <person name="Hibbett D."/>
            <person name="Nagy L.G."/>
            <person name="Martin F.M."/>
        </authorList>
    </citation>
    <scope>NUCLEOTIDE SEQUENCE</scope>
    <source>
        <strain evidence="2">UH-Tt-Lm1</strain>
    </source>
</reference>
<dbReference type="Proteomes" id="UP000736335">
    <property type="component" value="Unassembled WGS sequence"/>
</dbReference>
<feature type="domain" description="F-box" evidence="1">
    <location>
        <begin position="56"/>
        <end position="100"/>
    </location>
</feature>
<evidence type="ECO:0000313" key="3">
    <source>
        <dbReference type="Proteomes" id="UP000736335"/>
    </source>
</evidence>
<dbReference type="EMBL" id="WIUZ02000005">
    <property type="protein sequence ID" value="KAF9787331.1"/>
    <property type="molecule type" value="Genomic_DNA"/>
</dbReference>
<dbReference type="InterPro" id="IPR001810">
    <property type="entry name" value="F-box_dom"/>
</dbReference>
<keyword evidence="3" id="KW-1185">Reference proteome</keyword>
<organism evidence="2 3">
    <name type="scientific">Thelephora terrestris</name>
    <dbReference type="NCBI Taxonomy" id="56493"/>
    <lineage>
        <taxon>Eukaryota</taxon>
        <taxon>Fungi</taxon>
        <taxon>Dikarya</taxon>
        <taxon>Basidiomycota</taxon>
        <taxon>Agaricomycotina</taxon>
        <taxon>Agaricomycetes</taxon>
        <taxon>Thelephorales</taxon>
        <taxon>Thelephoraceae</taxon>
        <taxon>Thelephora</taxon>
    </lineage>
</organism>
<gene>
    <name evidence="2" type="ORF">BJ322DRAFT_1019770</name>
</gene>
<dbReference type="InterPro" id="IPR036047">
    <property type="entry name" value="F-box-like_dom_sf"/>
</dbReference>
<dbReference type="PANTHER" id="PTHR38926:SF5">
    <property type="entry name" value="F-BOX AND LEUCINE-RICH REPEAT PROTEIN 6"/>
    <property type="match status" value="1"/>
</dbReference>
<proteinExistence type="predicted"/>
<dbReference type="SUPFAM" id="SSF81383">
    <property type="entry name" value="F-box domain"/>
    <property type="match status" value="1"/>
</dbReference>
<accession>A0A9P6HHI1</accession>